<organism evidence="2 3">
    <name type="scientific">Anopheles maculatus</name>
    <dbReference type="NCBI Taxonomy" id="74869"/>
    <lineage>
        <taxon>Eukaryota</taxon>
        <taxon>Metazoa</taxon>
        <taxon>Ecdysozoa</taxon>
        <taxon>Arthropoda</taxon>
        <taxon>Hexapoda</taxon>
        <taxon>Insecta</taxon>
        <taxon>Pterygota</taxon>
        <taxon>Neoptera</taxon>
        <taxon>Endopterygota</taxon>
        <taxon>Diptera</taxon>
        <taxon>Nematocera</taxon>
        <taxon>Culicoidea</taxon>
        <taxon>Culicidae</taxon>
        <taxon>Anophelinae</taxon>
        <taxon>Anopheles</taxon>
        <taxon>Anopheles maculatus group</taxon>
    </lineage>
</organism>
<dbReference type="VEuPathDB" id="VectorBase:AMAM001666"/>
<dbReference type="EnsemblMetazoa" id="AMAM001666-RA">
    <property type="protein sequence ID" value="AMAM001666-PA"/>
    <property type="gene ID" value="AMAM001666"/>
</dbReference>
<evidence type="ECO:0000256" key="1">
    <source>
        <dbReference type="SAM" id="MobiDB-lite"/>
    </source>
</evidence>
<evidence type="ECO:0000313" key="2">
    <source>
        <dbReference type="EnsemblMetazoa" id="AMAM001666-PA"/>
    </source>
</evidence>
<accession>A0A182S890</accession>
<protein>
    <submittedName>
        <fullName evidence="2">Uncharacterized protein</fullName>
    </submittedName>
</protein>
<reference evidence="2" key="2">
    <citation type="submission" date="2020-05" db="UniProtKB">
        <authorList>
            <consortium name="EnsemblMetazoa"/>
        </authorList>
    </citation>
    <scope>IDENTIFICATION</scope>
    <source>
        <strain evidence="2">maculatus3</strain>
    </source>
</reference>
<sequence>MATDDAPRAVEWGPPVPPPPPPNAPGSTGEGPPATAMLVAGPPTPLYGGIVVEPGGGGGPTEPPPLPGGPPPRCIPGCGTTGGCECWEECGGSDESVVVGPAAPADGAVLETIVTEDVLLLAADDAEEEDADEDELLLELELVFGVIGRTFCWAAEAAATIAAAACCCWAAAIRGDGSRSDGRPVGPLLVGPAPSGGCNRASINPRPMSVWGMGVRAGCSRGDRFGEVTDGGR</sequence>
<feature type="region of interest" description="Disordered" evidence="1">
    <location>
        <begin position="1"/>
        <end position="42"/>
    </location>
</feature>
<dbReference type="AlphaFoldDB" id="A0A182S890"/>
<feature type="compositionally biased region" description="Pro residues" evidence="1">
    <location>
        <begin position="14"/>
        <end position="24"/>
    </location>
</feature>
<name>A0A182S890_9DIPT</name>
<reference evidence="3" key="1">
    <citation type="submission" date="2013-09" db="EMBL/GenBank/DDBJ databases">
        <title>The Genome Sequence of Anopheles maculatus species B.</title>
        <authorList>
            <consortium name="The Broad Institute Genomics Platform"/>
            <person name="Neafsey D.E."/>
            <person name="Besansky N."/>
            <person name="Howell P."/>
            <person name="Walton C."/>
            <person name="Young S.K."/>
            <person name="Zeng Q."/>
            <person name="Gargeya S."/>
            <person name="Fitzgerald M."/>
            <person name="Haas B."/>
            <person name="Abouelleil A."/>
            <person name="Allen A.W."/>
            <person name="Alvarado L."/>
            <person name="Arachchi H.M."/>
            <person name="Berlin A.M."/>
            <person name="Chapman S.B."/>
            <person name="Gainer-Dewar J."/>
            <person name="Goldberg J."/>
            <person name="Griggs A."/>
            <person name="Gujja S."/>
            <person name="Hansen M."/>
            <person name="Howarth C."/>
            <person name="Imamovic A."/>
            <person name="Ireland A."/>
            <person name="Larimer J."/>
            <person name="McCowan C."/>
            <person name="Murphy C."/>
            <person name="Pearson M."/>
            <person name="Poon T.W."/>
            <person name="Priest M."/>
            <person name="Roberts A."/>
            <person name="Saif S."/>
            <person name="Shea T."/>
            <person name="Sisk P."/>
            <person name="Sykes S."/>
            <person name="Wortman J."/>
            <person name="Nusbaum C."/>
            <person name="Birren B."/>
        </authorList>
    </citation>
    <scope>NUCLEOTIDE SEQUENCE [LARGE SCALE GENOMIC DNA]</scope>
    <source>
        <strain evidence="3">maculatus3</strain>
    </source>
</reference>
<keyword evidence="3" id="KW-1185">Reference proteome</keyword>
<dbReference type="Proteomes" id="UP000075901">
    <property type="component" value="Unassembled WGS sequence"/>
</dbReference>
<evidence type="ECO:0000313" key="3">
    <source>
        <dbReference type="Proteomes" id="UP000075901"/>
    </source>
</evidence>
<proteinExistence type="predicted"/>